<keyword evidence="4" id="KW-1185">Reference proteome</keyword>
<proteinExistence type="predicted"/>
<gene>
    <name evidence="3" type="ORF">CISIN_1g024383mg</name>
</gene>
<evidence type="ECO:0000313" key="3">
    <source>
        <dbReference type="EMBL" id="KDO68744.1"/>
    </source>
</evidence>
<dbReference type="eggNOG" id="ENOG502S4K5">
    <property type="taxonomic scope" value="Eukaryota"/>
</dbReference>
<dbReference type="PANTHER" id="PTHR38936">
    <property type="entry name" value="TITIN-LIKE ISOFORM X2"/>
    <property type="match status" value="1"/>
</dbReference>
<dbReference type="Proteomes" id="UP000027120">
    <property type="component" value="Unassembled WGS sequence"/>
</dbReference>
<name>A0A067FMY1_CITSI</name>
<keyword evidence="1" id="KW-0175">Coiled coil</keyword>
<evidence type="ECO:0000313" key="4">
    <source>
        <dbReference type="Proteomes" id="UP000027120"/>
    </source>
</evidence>
<dbReference type="SMR" id="A0A067FMY1"/>
<feature type="compositionally biased region" description="Polar residues" evidence="2">
    <location>
        <begin position="59"/>
        <end position="70"/>
    </location>
</feature>
<feature type="region of interest" description="Disordered" evidence="2">
    <location>
        <begin position="110"/>
        <end position="129"/>
    </location>
</feature>
<sequence>MVRRANAKKKERAHLSETVNPSAEEVGLLPETTNPSLEAAQLQPANGNDLGRVEPAPKTDTNSGYVSVSRKGTQTVSVSVRRSVRLQGTVTPARNQGIDRVIQEVTLSGSENEEDELPAYQETEQHGPTIRTKNLEDKLDYLVRLLEEQQDRSSPSGSPTPSHSRYKRLYIDSQKKIEALSAENRQLTMRLENALGKLEVYEKGPRYHSDVLEKVKDILMFNMTSVAERASNLSAQAVLNAFTSRDAGLEANTSSRKRRKLDKERKNN</sequence>
<dbReference type="EMBL" id="KK784894">
    <property type="protein sequence ID" value="KDO68744.1"/>
    <property type="molecule type" value="Genomic_DNA"/>
</dbReference>
<organism evidence="3 4">
    <name type="scientific">Citrus sinensis</name>
    <name type="common">Sweet orange</name>
    <name type="synonym">Citrus aurantium var. sinensis</name>
    <dbReference type="NCBI Taxonomy" id="2711"/>
    <lineage>
        <taxon>Eukaryota</taxon>
        <taxon>Viridiplantae</taxon>
        <taxon>Streptophyta</taxon>
        <taxon>Embryophyta</taxon>
        <taxon>Tracheophyta</taxon>
        <taxon>Spermatophyta</taxon>
        <taxon>Magnoliopsida</taxon>
        <taxon>eudicotyledons</taxon>
        <taxon>Gunneridae</taxon>
        <taxon>Pentapetalae</taxon>
        <taxon>rosids</taxon>
        <taxon>malvids</taxon>
        <taxon>Sapindales</taxon>
        <taxon>Rutaceae</taxon>
        <taxon>Aurantioideae</taxon>
        <taxon>Citrus</taxon>
    </lineage>
</organism>
<feature type="compositionally biased region" description="Basic residues" evidence="2">
    <location>
        <begin position="1"/>
        <end position="12"/>
    </location>
</feature>
<feature type="region of interest" description="Disordered" evidence="2">
    <location>
        <begin position="249"/>
        <end position="268"/>
    </location>
</feature>
<accession>A0A067FMY1</accession>
<reference evidence="3 4" key="1">
    <citation type="submission" date="2014-04" db="EMBL/GenBank/DDBJ databases">
        <authorList>
            <consortium name="International Citrus Genome Consortium"/>
            <person name="Gmitter F."/>
            <person name="Chen C."/>
            <person name="Farmerie W."/>
            <person name="Harkins T."/>
            <person name="Desany B."/>
            <person name="Mohiuddin M."/>
            <person name="Kodira C."/>
            <person name="Borodovsky M."/>
            <person name="Lomsadze A."/>
            <person name="Burns P."/>
            <person name="Jenkins J."/>
            <person name="Prochnik S."/>
            <person name="Shu S."/>
            <person name="Chapman J."/>
            <person name="Pitluck S."/>
            <person name="Schmutz J."/>
            <person name="Rokhsar D."/>
        </authorList>
    </citation>
    <scope>NUCLEOTIDE SEQUENCE</scope>
</reference>
<dbReference type="PaxDb" id="2711-XP_006479726.1"/>
<feature type="coiled-coil region" evidence="1">
    <location>
        <begin position="132"/>
        <end position="197"/>
    </location>
</feature>
<dbReference type="AlphaFoldDB" id="A0A067FMY1"/>
<dbReference type="OrthoDB" id="1937314at2759"/>
<protein>
    <submittedName>
        <fullName evidence="3">Uncharacterized protein</fullName>
    </submittedName>
</protein>
<evidence type="ECO:0000256" key="1">
    <source>
        <dbReference type="SAM" id="Coils"/>
    </source>
</evidence>
<dbReference type="PANTHER" id="PTHR38936:SF1">
    <property type="entry name" value="DUF641 DOMAIN-CONTAINING PROTEIN"/>
    <property type="match status" value="1"/>
</dbReference>
<dbReference type="KEGG" id="cit:102616301"/>
<feature type="region of interest" description="Disordered" evidence="2">
    <location>
        <begin position="1"/>
        <end position="70"/>
    </location>
</feature>
<evidence type="ECO:0000256" key="2">
    <source>
        <dbReference type="SAM" id="MobiDB-lite"/>
    </source>
</evidence>